<reference evidence="3 4" key="1">
    <citation type="journal article" date="2019" name="Int. J. Syst. Evol. Microbiol.">
        <title>The Global Catalogue of Microorganisms (GCM) 10K type strain sequencing project: providing services to taxonomists for standard genome sequencing and annotation.</title>
        <authorList>
            <consortium name="The Broad Institute Genomics Platform"/>
            <consortium name="The Broad Institute Genome Sequencing Center for Infectious Disease"/>
            <person name="Wu L."/>
            <person name="Ma J."/>
        </authorList>
    </citation>
    <scope>NUCLEOTIDE SEQUENCE [LARGE SCALE GENOMIC DNA]</scope>
    <source>
        <strain evidence="3 4">JCM 14718</strain>
    </source>
</reference>
<accession>A0ABN2H461</accession>
<dbReference type="EMBL" id="BAAANY010000010">
    <property type="protein sequence ID" value="GAA1681671.1"/>
    <property type="molecule type" value="Genomic_DNA"/>
</dbReference>
<dbReference type="Proteomes" id="UP001500618">
    <property type="component" value="Unassembled WGS sequence"/>
</dbReference>
<comment type="caution">
    <text evidence="3">The sequence shown here is derived from an EMBL/GenBank/DDBJ whole genome shotgun (WGS) entry which is preliminary data.</text>
</comment>
<gene>
    <name evidence="3" type="ORF">GCM10009765_33530</name>
</gene>
<dbReference type="Pfam" id="PF10979">
    <property type="entry name" value="DUF2786"/>
    <property type="match status" value="1"/>
</dbReference>
<feature type="domain" description="DUF2786" evidence="2">
    <location>
        <begin position="201"/>
        <end position="239"/>
    </location>
</feature>
<proteinExistence type="predicted"/>
<sequence length="426" mass="45721">MSKQGRRRRVQEDRTSAPGGQPTLSQVVISSLVSAAQDLRAGNEDAPYLTAGVLADRPAHERPAVQRAVAEVTGIYLRNLAVGGWLPEDLVQISNRRLGSGPPASFLTDQLAAFCQGYAQSTLDDRWKDQLAQLEATLWWEPDEPHLGQWIRREGLGLLKTLLMVIELLALLGGLPALPVIVPPPGSGVAGGGRHHAADAKVLGKVRALLAKAESTEFDEEAEALSAKAQELMSRYALTEAMLEFQRGADPRATTHRFWLDDPYATAKSVLVNEVATANRCRTVLHSNLGFVAVLGDPVDVDSTVLLATSLLVQATRALVSAGRHVTRTGQSRTRSFRQAFLLSYANRIGERLTAANEATAADVSSAGDLLPVLASKALAVENLIAQDYPALESKPIKVRNEAGWGAGRAAADAAQLGLDRKSMRQ</sequence>
<evidence type="ECO:0000313" key="3">
    <source>
        <dbReference type="EMBL" id="GAA1681671.1"/>
    </source>
</evidence>
<evidence type="ECO:0000256" key="1">
    <source>
        <dbReference type="SAM" id="MobiDB-lite"/>
    </source>
</evidence>
<protein>
    <submittedName>
        <fullName evidence="3">DUF2786 domain-containing protein</fullName>
    </submittedName>
</protein>
<evidence type="ECO:0000259" key="2">
    <source>
        <dbReference type="Pfam" id="PF10979"/>
    </source>
</evidence>
<dbReference type="InterPro" id="IPR024498">
    <property type="entry name" value="DUF2786"/>
</dbReference>
<dbReference type="RefSeq" id="WP_163572831.1">
    <property type="nucleotide sequence ID" value="NZ_BAAANY010000010.1"/>
</dbReference>
<organism evidence="3 4">
    <name type="scientific">Fodinicola feengrottensis</name>
    <dbReference type="NCBI Taxonomy" id="435914"/>
    <lineage>
        <taxon>Bacteria</taxon>
        <taxon>Bacillati</taxon>
        <taxon>Actinomycetota</taxon>
        <taxon>Actinomycetes</taxon>
        <taxon>Mycobacteriales</taxon>
        <taxon>Fodinicola</taxon>
    </lineage>
</organism>
<evidence type="ECO:0000313" key="4">
    <source>
        <dbReference type="Proteomes" id="UP001500618"/>
    </source>
</evidence>
<name>A0ABN2H461_9ACTN</name>
<feature type="region of interest" description="Disordered" evidence="1">
    <location>
        <begin position="1"/>
        <end position="23"/>
    </location>
</feature>
<keyword evidence="4" id="KW-1185">Reference proteome</keyword>